<dbReference type="RefSeq" id="WP_008595513.1">
    <property type="nucleotide sequence ID" value="NZ_AMRM01000005.1"/>
</dbReference>
<comment type="similarity">
    <text evidence="2">Belongs to the ABC transporter superfamily.</text>
</comment>
<dbReference type="EMBL" id="AMRM01000005">
    <property type="protein sequence ID" value="EKF19947.1"/>
    <property type="molecule type" value="Genomic_DNA"/>
</dbReference>
<keyword evidence="6" id="KW-0677">Repeat</keyword>
<feature type="domain" description="ABC transporter" evidence="11">
    <location>
        <begin position="255"/>
        <end position="498"/>
    </location>
</feature>
<evidence type="ECO:0000256" key="7">
    <source>
        <dbReference type="ARBA" id="ARBA00022741"/>
    </source>
</evidence>
<evidence type="ECO:0000256" key="1">
    <source>
        <dbReference type="ARBA" id="ARBA00004202"/>
    </source>
</evidence>
<feature type="domain" description="ABC transporter" evidence="11">
    <location>
        <begin position="3"/>
        <end position="239"/>
    </location>
</feature>
<sequence>MRIALNGVTVRFGLVTAVDGVSLGIEPGEIHALVGENGAGKSTLMNMLFGLVKPADGTIVIDGVERRWASPQDAIRAGLGMVHQHFMLQDSMSVLENIVLCAEPVGRFGFVDFARARARLDAIAESHGVSVDLDGQLGRLSVGERQAVEILKVLYREADLLILDEPTAVLTPQEKDRLFDTLRSFRAAGKAIVLITHKLDEVMEIADRVSVMRAGRLVASAPLAETSKEEIARGIVGGVLPAPRARRAQKPGEVVLSVDALTVARRGRDVGPVSFDLRAGEIVGIAGVSGNGQAELVRALTGLERPRSGAVSLRGERIEGRSVGERRSLGLSYIPEDRQRMGLALGASVSDNASAGRDDRRSFAAGPFLKLSAMARFARTLIENYRIRVAGPRARAATMSGGNKQKLVVGRELSRATPLVIAENPTWGVDIGAIDFIHGELMRMRDAGHAILLISTELDEVIALSDRILVMYDGVVSGEVAGGEASRERVGALMTSRAAAPSGPEGMGEVA</sequence>
<dbReference type="Proteomes" id="UP000006786">
    <property type="component" value="Unassembled WGS sequence"/>
</dbReference>
<dbReference type="Pfam" id="PF00005">
    <property type="entry name" value="ABC_tran"/>
    <property type="match status" value="2"/>
</dbReference>
<evidence type="ECO:0000256" key="10">
    <source>
        <dbReference type="ARBA" id="ARBA00023136"/>
    </source>
</evidence>
<dbReference type="SMART" id="SM00382">
    <property type="entry name" value="AAA"/>
    <property type="match status" value="1"/>
</dbReference>
<keyword evidence="5" id="KW-0762">Sugar transport</keyword>
<evidence type="ECO:0000256" key="3">
    <source>
        <dbReference type="ARBA" id="ARBA00022448"/>
    </source>
</evidence>
<keyword evidence="3" id="KW-0813">Transport</keyword>
<evidence type="ECO:0000256" key="4">
    <source>
        <dbReference type="ARBA" id="ARBA00022475"/>
    </source>
</evidence>
<evidence type="ECO:0000256" key="8">
    <source>
        <dbReference type="ARBA" id="ARBA00022840"/>
    </source>
</evidence>
<evidence type="ECO:0000313" key="12">
    <source>
        <dbReference type="EMBL" id="EKF19947.1"/>
    </source>
</evidence>
<dbReference type="FunFam" id="3.40.50.300:FF:000127">
    <property type="entry name" value="Ribose import ATP-binding protein RbsA"/>
    <property type="match status" value="1"/>
</dbReference>
<evidence type="ECO:0000259" key="11">
    <source>
        <dbReference type="PROSITE" id="PS50893"/>
    </source>
</evidence>
<evidence type="ECO:0000256" key="6">
    <source>
        <dbReference type="ARBA" id="ARBA00022737"/>
    </source>
</evidence>
<dbReference type="Gene3D" id="3.40.50.300">
    <property type="entry name" value="P-loop containing nucleotide triphosphate hydrolases"/>
    <property type="match status" value="2"/>
</dbReference>
<dbReference type="STRING" id="391937.NA2_06383"/>
<dbReference type="GO" id="GO:0005524">
    <property type="term" value="F:ATP binding"/>
    <property type="evidence" value="ECO:0007669"/>
    <property type="project" value="UniProtKB-KW"/>
</dbReference>
<dbReference type="InterPro" id="IPR017871">
    <property type="entry name" value="ABC_transporter-like_CS"/>
</dbReference>
<keyword evidence="10" id="KW-0472">Membrane</keyword>
<evidence type="ECO:0000256" key="5">
    <source>
        <dbReference type="ARBA" id="ARBA00022597"/>
    </source>
</evidence>
<protein>
    <submittedName>
        <fullName evidence="12">ABC transporter-like protein</fullName>
    </submittedName>
</protein>
<dbReference type="SUPFAM" id="SSF52540">
    <property type="entry name" value="P-loop containing nucleoside triphosphate hydrolases"/>
    <property type="match status" value="2"/>
</dbReference>
<dbReference type="GO" id="GO:0016887">
    <property type="term" value="F:ATP hydrolysis activity"/>
    <property type="evidence" value="ECO:0007669"/>
    <property type="project" value="InterPro"/>
</dbReference>
<evidence type="ECO:0000256" key="9">
    <source>
        <dbReference type="ARBA" id="ARBA00022967"/>
    </source>
</evidence>
<keyword evidence="4" id="KW-1003">Cell membrane</keyword>
<dbReference type="InterPro" id="IPR050107">
    <property type="entry name" value="ABC_carbohydrate_import_ATPase"/>
</dbReference>
<dbReference type="InterPro" id="IPR027417">
    <property type="entry name" value="P-loop_NTPase"/>
</dbReference>
<keyword evidence="13" id="KW-1185">Reference proteome</keyword>
<reference evidence="12 13" key="1">
    <citation type="journal article" date="2012" name="J. Bacteriol.">
        <title>Genome Sequence of Nitratireductor pacificus Type Strain pht-3B.</title>
        <authorList>
            <person name="Lai Q."/>
            <person name="Li G."/>
            <person name="Shao Z."/>
        </authorList>
    </citation>
    <scope>NUCLEOTIDE SEQUENCE [LARGE SCALE GENOMIC DNA]</scope>
    <source>
        <strain evidence="13">pht-3B</strain>
    </source>
</reference>
<dbReference type="CDD" id="cd03215">
    <property type="entry name" value="ABC_Carb_Monos_II"/>
    <property type="match status" value="1"/>
</dbReference>
<dbReference type="CDD" id="cd03216">
    <property type="entry name" value="ABC_Carb_Monos_I"/>
    <property type="match status" value="1"/>
</dbReference>
<dbReference type="InterPro" id="IPR003439">
    <property type="entry name" value="ABC_transporter-like_ATP-bd"/>
</dbReference>
<dbReference type="OrthoDB" id="9805029at2"/>
<dbReference type="eggNOG" id="COG3845">
    <property type="taxonomic scope" value="Bacteria"/>
</dbReference>
<keyword evidence="7" id="KW-0547">Nucleotide-binding</keyword>
<dbReference type="PROSITE" id="PS50893">
    <property type="entry name" value="ABC_TRANSPORTER_2"/>
    <property type="match status" value="2"/>
</dbReference>
<keyword evidence="8" id="KW-0067">ATP-binding</keyword>
<keyword evidence="9" id="KW-1278">Translocase</keyword>
<name>K2MRF0_9HYPH</name>
<dbReference type="PROSITE" id="PS00211">
    <property type="entry name" value="ABC_TRANSPORTER_1"/>
    <property type="match status" value="2"/>
</dbReference>
<comment type="subcellular location">
    <subcellularLocation>
        <location evidence="1">Cell membrane</location>
        <topology evidence="1">Peripheral membrane protein</topology>
    </subcellularLocation>
</comment>
<evidence type="ECO:0000256" key="2">
    <source>
        <dbReference type="ARBA" id="ARBA00005417"/>
    </source>
</evidence>
<gene>
    <name evidence="12" type="ORF">NA2_06383</name>
</gene>
<comment type="caution">
    <text evidence="12">The sequence shown here is derived from an EMBL/GenBank/DDBJ whole genome shotgun (WGS) entry which is preliminary data.</text>
</comment>
<dbReference type="PATRIC" id="fig|391937.3.peg.1314"/>
<dbReference type="PANTHER" id="PTHR43790:SF9">
    <property type="entry name" value="GALACTOFURANOSE TRANSPORTER ATP-BINDING PROTEIN YTFR"/>
    <property type="match status" value="1"/>
</dbReference>
<dbReference type="AlphaFoldDB" id="K2MRF0"/>
<proteinExistence type="inferred from homology"/>
<dbReference type="PANTHER" id="PTHR43790">
    <property type="entry name" value="CARBOHYDRATE TRANSPORT ATP-BINDING PROTEIN MG119-RELATED"/>
    <property type="match status" value="1"/>
</dbReference>
<accession>K2MRF0</accession>
<dbReference type="InterPro" id="IPR003593">
    <property type="entry name" value="AAA+_ATPase"/>
</dbReference>
<evidence type="ECO:0000313" key="13">
    <source>
        <dbReference type="Proteomes" id="UP000006786"/>
    </source>
</evidence>
<organism evidence="12 13">
    <name type="scientific">Nitratireductor pacificus pht-3B</name>
    <dbReference type="NCBI Taxonomy" id="391937"/>
    <lineage>
        <taxon>Bacteria</taxon>
        <taxon>Pseudomonadati</taxon>
        <taxon>Pseudomonadota</taxon>
        <taxon>Alphaproteobacteria</taxon>
        <taxon>Hyphomicrobiales</taxon>
        <taxon>Phyllobacteriaceae</taxon>
        <taxon>Nitratireductor</taxon>
    </lineage>
</organism>
<dbReference type="GO" id="GO:0005886">
    <property type="term" value="C:plasma membrane"/>
    <property type="evidence" value="ECO:0007669"/>
    <property type="project" value="UniProtKB-SubCell"/>
</dbReference>